<keyword evidence="2 5" id="KW-0238">DNA-binding</keyword>
<dbReference type="PRINTS" id="PR00598">
    <property type="entry name" value="HTHMARR"/>
</dbReference>
<dbReference type="RefSeq" id="WP_073117654.1">
    <property type="nucleotide sequence ID" value="NZ_BMEN01000005.1"/>
</dbReference>
<dbReference type="STRING" id="1195760.SAMN05444281_0024"/>
<dbReference type="InterPro" id="IPR039422">
    <property type="entry name" value="MarR/SlyA-like"/>
</dbReference>
<dbReference type="InterPro" id="IPR036390">
    <property type="entry name" value="WH_DNA-bd_sf"/>
</dbReference>
<name>A0A1M5RY77_9FLAO</name>
<dbReference type="InterPro" id="IPR000835">
    <property type="entry name" value="HTH_MarR-typ"/>
</dbReference>
<dbReference type="PANTHER" id="PTHR33164">
    <property type="entry name" value="TRANSCRIPTIONAL REGULATOR, MARR FAMILY"/>
    <property type="match status" value="1"/>
</dbReference>
<dbReference type="PANTHER" id="PTHR33164:SF101">
    <property type="entry name" value="TRANSCRIPTIONAL REPRESSOR MPRA"/>
    <property type="match status" value="1"/>
</dbReference>
<dbReference type="InterPro" id="IPR055166">
    <property type="entry name" value="Transc_reg_Sar_Rot_HTH"/>
</dbReference>
<keyword evidence="3" id="KW-0804">Transcription</keyword>
<sequence>MTEFSKEVNTVFDSQHLKAVLNLKYTANFFSALGNKELEPYQISTPQYNILRILRGAKKPITMKLVKERMIEKSPNTTRLTDKLLDKELIERVRCKEDRRVVYVSITEKGLQLLEKVSFNKTMEQIERLTEEEASQLCYLLDKIRN</sequence>
<reference evidence="6" key="1">
    <citation type="submission" date="2016-11" db="EMBL/GenBank/DDBJ databases">
        <authorList>
            <person name="Varghese N."/>
            <person name="Submissions S."/>
        </authorList>
    </citation>
    <scope>NUCLEOTIDE SEQUENCE [LARGE SCALE GENOMIC DNA]</scope>
    <source>
        <strain evidence="6">DSM 100572</strain>
    </source>
</reference>
<proteinExistence type="predicted"/>
<evidence type="ECO:0000259" key="4">
    <source>
        <dbReference type="PROSITE" id="PS50995"/>
    </source>
</evidence>
<dbReference type="InterPro" id="IPR036388">
    <property type="entry name" value="WH-like_DNA-bd_sf"/>
</dbReference>
<dbReference type="AlphaFoldDB" id="A0A1M5RY77"/>
<dbReference type="SUPFAM" id="SSF46785">
    <property type="entry name" value="Winged helix' DNA-binding domain"/>
    <property type="match status" value="1"/>
</dbReference>
<gene>
    <name evidence="5" type="ORF">SAMN05444281_0024</name>
</gene>
<dbReference type="OrthoDB" id="763883at2"/>
<evidence type="ECO:0000256" key="3">
    <source>
        <dbReference type="ARBA" id="ARBA00023163"/>
    </source>
</evidence>
<dbReference type="Gene3D" id="1.10.10.10">
    <property type="entry name" value="Winged helix-like DNA-binding domain superfamily/Winged helix DNA-binding domain"/>
    <property type="match status" value="1"/>
</dbReference>
<dbReference type="Proteomes" id="UP000184109">
    <property type="component" value="Unassembled WGS sequence"/>
</dbReference>
<dbReference type="SMART" id="SM00347">
    <property type="entry name" value="HTH_MARR"/>
    <property type="match status" value="1"/>
</dbReference>
<evidence type="ECO:0000256" key="1">
    <source>
        <dbReference type="ARBA" id="ARBA00023015"/>
    </source>
</evidence>
<dbReference type="GO" id="GO:0003677">
    <property type="term" value="F:DNA binding"/>
    <property type="evidence" value="ECO:0007669"/>
    <property type="project" value="UniProtKB-KW"/>
</dbReference>
<dbReference type="Pfam" id="PF22381">
    <property type="entry name" value="Staph_reg_Sar_Rot"/>
    <property type="match status" value="1"/>
</dbReference>
<dbReference type="PROSITE" id="PS50995">
    <property type="entry name" value="HTH_MARR_2"/>
    <property type="match status" value="1"/>
</dbReference>
<accession>A0A1M5RY77</accession>
<organism evidence="5 6">
    <name type="scientific">Wenyingzhuangia marina</name>
    <dbReference type="NCBI Taxonomy" id="1195760"/>
    <lineage>
        <taxon>Bacteria</taxon>
        <taxon>Pseudomonadati</taxon>
        <taxon>Bacteroidota</taxon>
        <taxon>Flavobacteriia</taxon>
        <taxon>Flavobacteriales</taxon>
        <taxon>Flavobacteriaceae</taxon>
        <taxon>Wenyingzhuangia</taxon>
    </lineage>
</organism>
<protein>
    <submittedName>
        <fullName evidence="5">DNA-binding transcriptional regulator, MarR family</fullName>
    </submittedName>
</protein>
<keyword evidence="1" id="KW-0805">Transcription regulation</keyword>
<feature type="domain" description="HTH marR-type" evidence="4">
    <location>
        <begin position="1"/>
        <end position="146"/>
    </location>
</feature>
<dbReference type="EMBL" id="FQXQ01000001">
    <property type="protein sequence ID" value="SHH31149.1"/>
    <property type="molecule type" value="Genomic_DNA"/>
</dbReference>
<keyword evidence="6" id="KW-1185">Reference proteome</keyword>
<dbReference type="GO" id="GO:0006950">
    <property type="term" value="P:response to stress"/>
    <property type="evidence" value="ECO:0007669"/>
    <property type="project" value="TreeGrafter"/>
</dbReference>
<evidence type="ECO:0000313" key="5">
    <source>
        <dbReference type="EMBL" id="SHH31149.1"/>
    </source>
</evidence>
<evidence type="ECO:0000313" key="6">
    <source>
        <dbReference type="Proteomes" id="UP000184109"/>
    </source>
</evidence>
<evidence type="ECO:0000256" key="2">
    <source>
        <dbReference type="ARBA" id="ARBA00023125"/>
    </source>
</evidence>
<dbReference type="GO" id="GO:0003700">
    <property type="term" value="F:DNA-binding transcription factor activity"/>
    <property type="evidence" value="ECO:0007669"/>
    <property type="project" value="InterPro"/>
</dbReference>